<comment type="caution">
    <text evidence="2">The sequence shown here is derived from an EMBL/GenBank/DDBJ whole genome shotgun (WGS) entry which is preliminary data.</text>
</comment>
<name>A0A2T1C447_9CYAN</name>
<dbReference type="AlphaFoldDB" id="A0A2T1C447"/>
<dbReference type="CDD" id="cd06260">
    <property type="entry name" value="DUF820-like"/>
    <property type="match status" value="1"/>
</dbReference>
<dbReference type="InterPro" id="IPR008538">
    <property type="entry name" value="Uma2"/>
</dbReference>
<feature type="domain" description="Putative restriction endonuclease" evidence="1">
    <location>
        <begin position="13"/>
        <end position="195"/>
    </location>
</feature>
<dbReference type="SUPFAM" id="SSF52980">
    <property type="entry name" value="Restriction endonuclease-like"/>
    <property type="match status" value="1"/>
</dbReference>
<evidence type="ECO:0000313" key="2">
    <source>
        <dbReference type="EMBL" id="PSB03055.1"/>
    </source>
</evidence>
<organism evidence="2 3">
    <name type="scientific">Merismopedia glauca CCAP 1448/3</name>
    <dbReference type="NCBI Taxonomy" id="1296344"/>
    <lineage>
        <taxon>Bacteria</taxon>
        <taxon>Bacillati</taxon>
        <taxon>Cyanobacteriota</taxon>
        <taxon>Cyanophyceae</taxon>
        <taxon>Synechococcales</taxon>
        <taxon>Merismopediaceae</taxon>
        <taxon>Merismopedia</taxon>
    </lineage>
</organism>
<dbReference type="PANTHER" id="PTHR34107">
    <property type="entry name" value="SLL0198 PROTEIN-RELATED"/>
    <property type="match status" value="1"/>
</dbReference>
<dbReference type="OrthoDB" id="428427at2"/>
<dbReference type="InterPro" id="IPR011335">
    <property type="entry name" value="Restrct_endonuc-II-like"/>
</dbReference>
<dbReference type="Gene3D" id="3.90.1570.10">
    <property type="entry name" value="tt1808, chain A"/>
    <property type="match status" value="1"/>
</dbReference>
<sequence length="202" mass="23036">MTYTTPKTLTFPEFIQDYGDNPNYELIDGELRNMEPTGLHELVAGKVTARINAEILRLGYDWTIPRTCLIKPPATEATALRPDAIVLEDNKLSSEPLWSREPVITLGSSIKLVIEVVSTNWQDDYARKVEEYALLGIPEYWIVDYRSLGGIEFIGRPKQPTITICQLVDRDYQRKLYRLNEVIISPLLPELVFALNDVMPPV</sequence>
<dbReference type="PANTHER" id="PTHR34107:SF2">
    <property type="entry name" value="SLL0888 PROTEIN"/>
    <property type="match status" value="1"/>
</dbReference>
<proteinExistence type="predicted"/>
<protein>
    <recommendedName>
        <fullName evidence="1">Putative restriction endonuclease domain-containing protein</fullName>
    </recommendedName>
</protein>
<dbReference type="Proteomes" id="UP000238762">
    <property type="component" value="Unassembled WGS sequence"/>
</dbReference>
<dbReference type="InterPro" id="IPR012296">
    <property type="entry name" value="Nuclease_put_TT1808"/>
</dbReference>
<accession>A0A2T1C447</accession>
<dbReference type="Pfam" id="PF05685">
    <property type="entry name" value="Uma2"/>
    <property type="match status" value="1"/>
</dbReference>
<keyword evidence="3" id="KW-1185">Reference proteome</keyword>
<evidence type="ECO:0000259" key="1">
    <source>
        <dbReference type="Pfam" id="PF05685"/>
    </source>
</evidence>
<gene>
    <name evidence="2" type="ORF">C7B64_10350</name>
</gene>
<reference evidence="2 3" key="1">
    <citation type="submission" date="2018-02" db="EMBL/GenBank/DDBJ databases">
        <authorList>
            <person name="Cohen D.B."/>
            <person name="Kent A.D."/>
        </authorList>
    </citation>
    <scope>NUCLEOTIDE SEQUENCE [LARGE SCALE GENOMIC DNA]</scope>
    <source>
        <strain evidence="2 3">CCAP 1448/3</strain>
    </source>
</reference>
<reference evidence="2 3" key="2">
    <citation type="submission" date="2018-03" db="EMBL/GenBank/DDBJ databases">
        <title>The ancient ancestry and fast evolution of plastids.</title>
        <authorList>
            <person name="Moore K.R."/>
            <person name="Magnabosco C."/>
            <person name="Momper L."/>
            <person name="Gold D.A."/>
            <person name="Bosak T."/>
            <person name="Fournier G.P."/>
        </authorList>
    </citation>
    <scope>NUCLEOTIDE SEQUENCE [LARGE SCALE GENOMIC DNA]</scope>
    <source>
        <strain evidence="2 3">CCAP 1448/3</strain>
    </source>
</reference>
<evidence type="ECO:0000313" key="3">
    <source>
        <dbReference type="Proteomes" id="UP000238762"/>
    </source>
</evidence>
<dbReference type="EMBL" id="PVWJ01000042">
    <property type="protein sequence ID" value="PSB03055.1"/>
    <property type="molecule type" value="Genomic_DNA"/>
</dbReference>